<comment type="similarity">
    <text evidence="1">Belongs to the sigma-70 factor family. ECF subfamily.</text>
</comment>
<name>A0A806JXY3_9BACT</name>
<evidence type="ECO:0000256" key="3">
    <source>
        <dbReference type="ARBA" id="ARBA00023082"/>
    </source>
</evidence>
<organism evidence="8">
    <name type="scientific">uncultured bacterium contig00017</name>
    <dbReference type="NCBI Taxonomy" id="1181508"/>
    <lineage>
        <taxon>Bacteria</taxon>
        <taxon>environmental samples</taxon>
    </lineage>
</organism>
<dbReference type="EMBL" id="JQ844166">
    <property type="protein sequence ID" value="AGS51625.1"/>
    <property type="molecule type" value="Genomic_DNA"/>
</dbReference>
<evidence type="ECO:0000256" key="4">
    <source>
        <dbReference type="ARBA" id="ARBA00023125"/>
    </source>
</evidence>
<feature type="domain" description="RNA polymerase sigma factor 70 region 4 type 2" evidence="7">
    <location>
        <begin position="113"/>
        <end position="160"/>
    </location>
</feature>
<dbReference type="GO" id="GO:0003677">
    <property type="term" value="F:DNA binding"/>
    <property type="evidence" value="ECO:0007669"/>
    <property type="project" value="UniProtKB-KW"/>
</dbReference>
<dbReference type="Pfam" id="PF04542">
    <property type="entry name" value="Sigma70_r2"/>
    <property type="match status" value="1"/>
</dbReference>
<dbReference type="GO" id="GO:0016987">
    <property type="term" value="F:sigma factor activity"/>
    <property type="evidence" value="ECO:0007669"/>
    <property type="project" value="UniProtKB-KW"/>
</dbReference>
<sequence>MNKNEITSSLNAIRNGDKTAFEELYKDLQTPIFTVIYRITWDKSVSEEILQDVFFKLFLSPPGPHIKNPRAYIFQMARNLAIDSVRKQSPHLSLDEISETAHQPLDDFALRLDINDALKSLPAQECEIVTLHIIGGLKFREIASVMNIPSGTAKWKYQKAIGTLQKTIRGGLL</sequence>
<dbReference type="InterPro" id="IPR036388">
    <property type="entry name" value="WH-like_DNA-bd_sf"/>
</dbReference>
<dbReference type="Gene3D" id="1.10.1740.10">
    <property type="match status" value="1"/>
</dbReference>
<evidence type="ECO:0000313" key="8">
    <source>
        <dbReference type="EMBL" id="AGS51625.1"/>
    </source>
</evidence>
<dbReference type="InterPro" id="IPR039425">
    <property type="entry name" value="RNA_pol_sigma-70-like"/>
</dbReference>
<evidence type="ECO:0000256" key="1">
    <source>
        <dbReference type="ARBA" id="ARBA00010641"/>
    </source>
</evidence>
<protein>
    <submittedName>
        <fullName evidence="8">RNA polymerase sigma factor</fullName>
    </submittedName>
</protein>
<dbReference type="Gene3D" id="1.10.10.10">
    <property type="entry name" value="Winged helix-like DNA-binding domain superfamily/Winged helix DNA-binding domain"/>
    <property type="match status" value="1"/>
</dbReference>
<dbReference type="InterPro" id="IPR013325">
    <property type="entry name" value="RNA_pol_sigma_r2"/>
</dbReference>
<evidence type="ECO:0000256" key="5">
    <source>
        <dbReference type="ARBA" id="ARBA00023163"/>
    </source>
</evidence>
<dbReference type="InterPro" id="IPR014284">
    <property type="entry name" value="RNA_pol_sigma-70_dom"/>
</dbReference>
<evidence type="ECO:0000259" key="7">
    <source>
        <dbReference type="Pfam" id="PF08281"/>
    </source>
</evidence>
<dbReference type="Pfam" id="PF08281">
    <property type="entry name" value="Sigma70_r4_2"/>
    <property type="match status" value="1"/>
</dbReference>
<dbReference type="SUPFAM" id="SSF88659">
    <property type="entry name" value="Sigma3 and sigma4 domains of RNA polymerase sigma factors"/>
    <property type="match status" value="1"/>
</dbReference>
<dbReference type="AlphaFoldDB" id="A0A806JXY3"/>
<dbReference type="PANTHER" id="PTHR43133">
    <property type="entry name" value="RNA POLYMERASE ECF-TYPE SIGMA FACTO"/>
    <property type="match status" value="1"/>
</dbReference>
<proteinExistence type="inferred from homology"/>
<dbReference type="GO" id="GO:0006352">
    <property type="term" value="P:DNA-templated transcription initiation"/>
    <property type="evidence" value="ECO:0007669"/>
    <property type="project" value="InterPro"/>
</dbReference>
<evidence type="ECO:0000259" key="6">
    <source>
        <dbReference type="Pfam" id="PF04542"/>
    </source>
</evidence>
<dbReference type="InterPro" id="IPR007627">
    <property type="entry name" value="RNA_pol_sigma70_r2"/>
</dbReference>
<keyword evidence="4" id="KW-0238">DNA-binding</keyword>
<dbReference type="InterPro" id="IPR013249">
    <property type="entry name" value="RNA_pol_sigma70_r4_t2"/>
</dbReference>
<keyword evidence="2" id="KW-0805">Transcription regulation</keyword>
<keyword evidence="5" id="KW-0804">Transcription</keyword>
<dbReference type="InterPro" id="IPR013324">
    <property type="entry name" value="RNA_pol_sigma_r3/r4-like"/>
</dbReference>
<feature type="domain" description="RNA polymerase sigma-70 region 2" evidence="6">
    <location>
        <begin position="24"/>
        <end position="89"/>
    </location>
</feature>
<dbReference type="NCBIfam" id="TIGR02937">
    <property type="entry name" value="sigma70-ECF"/>
    <property type="match status" value="1"/>
</dbReference>
<accession>A0A806JXY3</accession>
<keyword evidence="3" id="KW-0731">Sigma factor</keyword>
<dbReference type="PANTHER" id="PTHR43133:SF8">
    <property type="entry name" value="RNA POLYMERASE SIGMA FACTOR HI_1459-RELATED"/>
    <property type="match status" value="1"/>
</dbReference>
<evidence type="ECO:0000256" key="2">
    <source>
        <dbReference type="ARBA" id="ARBA00023015"/>
    </source>
</evidence>
<dbReference type="SUPFAM" id="SSF88946">
    <property type="entry name" value="Sigma2 domain of RNA polymerase sigma factors"/>
    <property type="match status" value="1"/>
</dbReference>
<reference evidence="8" key="1">
    <citation type="submission" date="2012-03" db="EMBL/GenBank/DDBJ databases">
        <title>Functional metagenomics reveals considerable lignocellulase gene clusters in the gut microbiome of a wood-feeding higher termite.</title>
        <authorList>
            <person name="Liu N."/>
        </authorList>
    </citation>
    <scope>NUCLEOTIDE SEQUENCE</scope>
</reference>